<proteinExistence type="inferred from homology"/>
<keyword evidence="4 6" id="KW-0472">Membrane</keyword>
<dbReference type="PANTHER" id="PTHR15296:SF1">
    <property type="entry name" value="PDZK1 INTERACTING PROTEIN 1"/>
    <property type="match status" value="1"/>
</dbReference>
<evidence type="ECO:0000313" key="8">
    <source>
        <dbReference type="Proteomes" id="UP000189705"/>
    </source>
</evidence>
<feature type="signal peptide" evidence="7">
    <location>
        <begin position="1"/>
        <end position="20"/>
    </location>
</feature>
<dbReference type="Pfam" id="PF15807">
    <property type="entry name" value="MAP17"/>
    <property type="match status" value="1"/>
</dbReference>
<comment type="similarity">
    <text evidence="5">Belongs to the PDZK1-interacting protein 1/SMIM24 family.</text>
</comment>
<keyword evidence="7" id="KW-0732">Signal</keyword>
<dbReference type="PANTHER" id="PTHR15296">
    <property type="entry name" value="MEMBRANE-ASSOCIATED PROTEIN MAP17"/>
    <property type="match status" value="1"/>
</dbReference>
<gene>
    <name evidence="9" type="primary">PDZK1IP1</name>
</gene>
<dbReference type="eggNOG" id="ENOG502SAPW">
    <property type="taxonomic scope" value="Eukaryota"/>
</dbReference>
<sequence>MHALQVAVLCLLIALEPVNCQETARRLQPWMQGLIAVAVFLVLVAIAFVVNRYWCQEKDESMESVVTIGNKPESVVSNGHEGKYSSNVADFRSRENEHAYENVIEYDEKVLTTAM</sequence>
<evidence type="ECO:0000256" key="6">
    <source>
        <dbReference type="SAM" id="Phobius"/>
    </source>
</evidence>
<dbReference type="InterPro" id="IPR031627">
    <property type="entry name" value="PDZK1IP1/SMIM24"/>
</dbReference>
<dbReference type="GeneID" id="102377455"/>
<dbReference type="RefSeq" id="XP_006015816.1">
    <property type="nucleotide sequence ID" value="XM_006015754.3"/>
</dbReference>
<accession>A0A1U7RMU7</accession>
<evidence type="ECO:0000256" key="2">
    <source>
        <dbReference type="ARBA" id="ARBA00022692"/>
    </source>
</evidence>
<evidence type="ECO:0000313" key="9">
    <source>
        <dbReference type="RefSeq" id="XP_006015816.1"/>
    </source>
</evidence>
<dbReference type="OrthoDB" id="9900654at2759"/>
<evidence type="ECO:0000256" key="7">
    <source>
        <dbReference type="SAM" id="SignalP"/>
    </source>
</evidence>
<keyword evidence="2 6" id="KW-0812">Transmembrane</keyword>
<comment type="subcellular location">
    <subcellularLocation>
        <location evidence="1">Membrane</location>
        <topology evidence="1">Single-pass membrane protein</topology>
    </subcellularLocation>
</comment>
<organism evidence="8 9">
    <name type="scientific">Alligator sinensis</name>
    <name type="common">Chinese alligator</name>
    <dbReference type="NCBI Taxonomy" id="38654"/>
    <lineage>
        <taxon>Eukaryota</taxon>
        <taxon>Metazoa</taxon>
        <taxon>Chordata</taxon>
        <taxon>Craniata</taxon>
        <taxon>Vertebrata</taxon>
        <taxon>Euteleostomi</taxon>
        <taxon>Archelosauria</taxon>
        <taxon>Archosauria</taxon>
        <taxon>Crocodylia</taxon>
        <taxon>Alligatoridae</taxon>
        <taxon>Alligatorinae</taxon>
        <taxon>Alligator</taxon>
    </lineage>
</organism>
<evidence type="ECO:0000256" key="5">
    <source>
        <dbReference type="ARBA" id="ARBA00049650"/>
    </source>
</evidence>
<feature type="transmembrane region" description="Helical" evidence="6">
    <location>
        <begin position="30"/>
        <end position="54"/>
    </location>
</feature>
<feature type="chain" id="PRO_5010588959" evidence="7">
    <location>
        <begin position="21"/>
        <end position="115"/>
    </location>
</feature>
<keyword evidence="3 6" id="KW-1133">Transmembrane helix</keyword>
<keyword evidence="8" id="KW-1185">Reference proteome</keyword>
<dbReference type="KEGG" id="asn:102377455"/>
<reference evidence="9" key="1">
    <citation type="submission" date="2025-08" db="UniProtKB">
        <authorList>
            <consortium name="RefSeq"/>
        </authorList>
    </citation>
    <scope>IDENTIFICATION</scope>
</reference>
<dbReference type="GO" id="GO:0016020">
    <property type="term" value="C:membrane"/>
    <property type="evidence" value="ECO:0007669"/>
    <property type="project" value="UniProtKB-SubCell"/>
</dbReference>
<evidence type="ECO:0000256" key="1">
    <source>
        <dbReference type="ARBA" id="ARBA00004167"/>
    </source>
</evidence>
<evidence type="ECO:0000256" key="3">
    <source>
        <dbReference type="ARBA" id="ARBA00022989"/>
    </source>
</evidence>
<name>A0A1U7RMU7_ALLSI</name>
<dbReference type="Proteomes" id="UP000189705">
    <property type="component" value="Unplaced"/>
</dbReference>
<dbReference type="InParanoid" id="A0A1U7RMU7"/>
<dbReference type="AlphaFoldDB" id="A0A1U7RMU7"/>
<dbReference type="CTD" id="10158"/>
<evidence type="ECO:0000256" key="4">
    <source>
        <dbReference type="ARBA" id="ARBA00023136"/>
    </source>
</evidence>
<dbReference type="STRING" id="38654.A0A1U7RMU7"/>
<protein>
    <submittedName>
        <fullName evidence="9">PDZK1-interacting protein 1</fullName>
    </submittedName>
</protein>